<feature type="region of interest" description="Disordered" evidence="1">
    <location>
        <begin position="1"/>
        <end position="70"/>
    </location>
</feature>
<organism evidence="2">
    <name type="scientific">uncultured Acetobacteraceae bacterium</name>
    <dbReference type="NCBI Taxonomy" id="169975"/>
    <lineage>
        <taxon>Bacteria</taxon>
        <taxon>Pseudomonadati</taxon>
        <taxon>Pseudomonadota</taxon>
        <taxon>Alphaproteobacteria</taxon>
        <taxon>Acetobacterales</taxon>
        <taxon>Acetobacteraceae</taxon>
        <taxon>environmental samples</taxon>
    </lineage>
</organism>
<accession>A0A6J4IJN7</accession>
<proteinExistence type="predicted"/>
<feature type="compositionally biased region" description="Basic residues" evidence="1">
    <location>
        <begin position="296"/>
        <end position="311"/>
    </location>
</feature>
<sequence>GGRRRRAGRGRGGAGAARRAHRLPGVVSGAGDGAAGDGTGVPGGELPPVPAHLGGDLRRGDPGAQHRHGLQRPDLARPWRFLRRRRLHDGHPDGELRPALLGHLAGQRGRLRGARVGHRLPGAAARRALSRAHHLRPRRGGAASAETRCAGDVDGRRARRVHRQTGRAVRPAAERRPVDVPVHRGDRRGHFRPGPEPAAEPHRPRHDGDPRPAHGCGSDGHGPRGAEDPHLRPQRDHHRRRGRAERRRGGVRLARQLLRESVHHALRRHDRGRRRLHLRRGVRRPVRGLCAESRGGHRRRRARRALRRHPHPVRVRPADGVRRAAAPGGGLGAPNHRHQRCDTREV</sequence>
<protein>
    <submittedName>
        <fullName evidence="2">Branched-chain amino acid transport system permease protein LivM</fullName>
    </submittedName>
</protein>
<feature type="compositionally biased region" description="Gly residues" evidence="1">
    <location>
        <begin position="28"/>
        <end position="43"/>
    </location>
</feature>
<evidence type="ECO:0000313" key="2">
    <source>
        <dbReference type="EMBL" id="CAA9252029.1"/>
    </source>
</evidence>
<feature type="compositionally biased region" description="Basic and acidic residues" evidence="1">
    <location>
        <begin position="221"/>
        <end position="234"/>
    </location>
</feature>
<feature type="compositionally biased region" description="Basic residues" evidence="1">
    <location>
        <begin position="235"/>
        <end position="250"/>
    </location>
</feature>
<dbReference type="EMBL" id="CADCTL010000149">
    <property type="protein sequence ID" value="CAA9252029.1"/>
    <property type="molecule type" value="Genomic_DNA"/>
</dbReference>
<feature type="region of interest" description="Disordered" evidence="1">
    <location>
        <begin position="127"/>
        <end position="255"/>
    </location>
</feature>
<feature type="region of interest" description="Disordered" evidence="1">
    <location>
        <begin position="317"/>
        <end position="346"/>
    </location>
</feature>
<feature type="non-terminal residue" evidence="2">
    <location>
        <position position="346"/>
    </location>
</feature>
<dbReference type="AlphaFoldDB" id="A0A6J4IJN7"/>
<feature type="region of interest" description="Disordered" evidence="1">
    <location>
        <begin position="292"/>
        <end position="311"/>
    </location>
</feature>
<gene>
    <name evidence="2" type="ORF">AVDCRST_MAG04-2157</name>
</gene>
<name>A0A6J4IJN7_9PROT</name>
<feature type="compositionally biased region" description="Basic and acidic residues" evidence="1">
    <location>
        <begin position="199"/>
        <end position="212"/>
    </location>
</feature>
<feature type="compositionally biased region" description="Basic and acidic residues" evidence="1">
    <location>
        <begin position="172"/>
        <end position="184"/>
    </location>
</feature>
<evidence type="ECO:0000256" key="1">
    <source>
        <dbReference type="SAM" id="MobiDB-lite"/>
    </source>
</evidence>
<feature type="non-terminal residue" evidence="2">
    <location>
        <position position="1"/>
    </location>
</feature>
<feature type="compositionally biased region" description="Basic residues" evidence="1">
    <location>
        <begin position="128"/>
        <end position="139"/>
    </location>
</feature>
<reference evidence="2" key="1">
    <citation type="submission" date="2020-02" db="EMBL/GenBank/DDBJ databases">
        <authorList>
            <person name="Meier V. D."/>
        </authorList>
    </citation>
    <scope>NUCLEOTIDE SEQUENCE</scope>
    <source>
        <strain evidence="2">AVDCRST_MAG04</strain>
    </source>
</reference>